<organism evidence="2 3">
    <name type="scientific">[Eubacterium] siraeum CAG:80</name>
    <dbReference type="NCBI Taxonomy" id="1263080"/>
    <lineage>
        <taxon>Bacteria</taxon>
        <taxon>Bacillati</taxon>
        <taxon>Bacillota</taxon>
        <taxon>Clostridia</taxon>
        <taxon>Eubacteriales</taxon>
        <taxon>Oscillospiraceae</taxon>
        <taxon>Oscillospiraceae incertae sedis</taxon>
    </lineage>
</organism>
<gene>
    <name evidence="2" type="ORF">BN788_01017</name>
</gene>
<dbReference type="Proteomes" id="UP000018142">
    <property type="component" value="Unassembled WGS sequence"/>
</dbReference>
<evidence type="ECO:0000313" key="3">
    <source>
        <dbReference type="Proteomes" id="UP000018142"/>
    </source>
</evidence>
<keyword evidence="1" id="KW-0732">Signal</keyword>
<dbReference type="AlphaFoldDB" id="R6SSP1"/>
<evidence type="ECO:0008006" key="4">
    <source>
        <dbReference type="Google" id="ProtNLM"/>
    </source>
</evidence>
<feature type="chain" id="PRO_5039009480" description="DUF3829 domain-containing protein" evidence="1">
    <location>
        <begin position="24"/>
        <end position="357"/>
    </location>
</feature>
<reference evidence="2" key="1">
    <citation type="submission" date="2012-11" db="EMBL/GenBank/DDBJ databases">
        <title>Dependencies among metagenomic species, viruses, plasmids and units of genetic variation.</title>
        <authorList>
            <person name="Nielsen H.B."/>
            <person name="Almeida M."/>
            <person name="Juncker A.S."/>
            <person name="Rasmussen S."/>
            <person name="Li J."/>
            <person name="Sunagawa S."/>
            <person name="Plichta D."/>
            <person name="Gautier L."/>
            <person name="Le Chatelier E."/>
            <person name="Peletier E."/>
            <person name="Bonde I."/>
            <person name="Nielsen T."/>
            <person name="Manichanh C."/>
            <person name="Arumugam M."/>
            <person name="Batto J."/>
            <person name="Santos M.B.Q.D."/>
            <person name="Blom N."/>
            <person name="Borruel N."/>
            <person name="Burgdorf K.S."/>
            <person name="Boumezbeur F."/>
            <person name="Casellas F."/>
            <person name="Dore J."/>
            <person name="Guarner F."/>
            <person name="Hansen T."/>
            <person name="Hildebrand F."/>
            <person name="Kaas R.S."/>
            <person name="Kennedy S."/>
            <person name="Kristiansen K."/>
            <person name="Kultima J.R."/>
            <person name="Leonard P."/>
            <person name="Levenez F."/>
            <person name="Lund O."/>
            <person name="Moumen B."/>
            <person name="Le Paslier D."/>
            <person name="Pons N."/>
            <person name="Pedersen O."/>
            <person name="Prifti E."/>
            <person name="Qin J."/>
            <person name="Raes J."/>
            <person name="Tap J."/>
            <person name="Tims S."/>
            <person name="Ussery D.W."/>
            <person name="Yamada T."/>
            <person name="MetaHit consortium"/>
            <person name="Renault P."/>
            <person name="Sicheritz-Ponten T."/>
            <person name="Bork P."/>
            <person name="Wang J."/>
            <person name="Brunak S."/>
            <person name="Ehrlich S.D."/>
        </authorList>
    </citation>
    <scope>NUCLEOTIDE SEQUENCE [LARGE SCALE GENOMIC DNA]</scope>
</reference>
<protein>
    <recommendedName>
        <fullName evidence="4">DUF3829 domain-containing protein</fullName>
    </recommendedName>
</protein>
<proteinExistence type="predicted"/>
<dbReference type="EMBL" id="CBFJ010000227">
    <property type="protein sequence ID" value="CDC49627.1"/>
    <property type="molecule type" value="Genomic_DNA"/>
</dbReference>
<feature type="signal peptide" evidence="1">
    <location>
        <begin position="1"/>
        <end position="23"/>
    </location>
</feature>
<sequence length="357" mass="40503">MKKRIISIAMSVVVAISALPLLSSCSGGIGGTNINQELVKNLELDQNDISILVKPFEVIDIARNELNSKSNITNEDLQDFTNTIYDSLNGSTDTRSDASNNSGKKYAINILDEKYGLINNKDENDEMKSQAKTYFRNVSDYSLANLSYTNGEFYVVTGGVTDYLPILYYKETAAFLNFYSELLYGKEMISEEEINKVSESNIRTSYKDNLKITLFKIMNCSADAEKICKLTKKVWYNSIHKEHDTETDAFTMENGTYFYDDFNDALNNLYNDGAFQTDISMIEKDQEDITEIVKIMKDAPEEFSSTYDDLKQLYTAYQTFSGLAVNSSGSYNSYSDSVEKATDEVIKYYNNLKLYLD</sequence>
<name>R6SSP1_9FIRM</name>
<evidence type="ECO:0000313" key="2">
    <source>
        <dbReference type="EMBL" id="CDC49627.1"/>
    </source>
</evidence>
<accession>R6SSP1</accession>
<comment type="caution">
    <text evidence="2">The sequence shown here is derived from an EMBL/GenBank/DDBJ whole genome shotgun (WGS) entry which is preliminary data.</text>
</comment>
<dbReference type="PROSITE" id="PS51257">
    <property type="entry name" value="PROKAR_LIPOPROTEIN"/>
    <property type="match status" value="1"/>
</dbReference>
<evidence type="ECO:0000256" key="1">
    <source>
        <dbReference type="SAM" id="SignalP"/>
    </source>
</evidence>